<dbReference type="AlphaFoldDB" id="A0A0V8M3J2"/>
<evidence type="ECO:0000313" key="3">
    <source>
        <dbReference type="Proteomes" id="UP000053577"/>
    </source>
</evidence>
<dbReference type="OrthoDB" id="153025at2"/>
<feature type="domain" description="Glycosyltransferase 2-like" evidence="1">
    <location>
        <begin position="7"/>
        <end position="174"/>
    </location>
</feature>
<evidence type="ECO:0000313" key="2">
    <source>
        <dbReference type="EMBL" id="KSV18359.1"/>
    </source>
</evidence>
<dbReference type="InterPro" id="IPR001173">
    <property type="entry name" value="Glyco_trans_2-like"/>
</dbReference>
<reference evidence="2 3" key="1">
    <citation type="journal article" date="2015" name="Sci. Rep.">
        <title>A comparative genomics and reductive dehalogenase gene transcription study of two chloroethene-respiring bacteria, Dehalococcoides mccartyi strains MB and 11a.</title>
        <authorList>
            <person name="Low A."/>
            <person name="Shen Z."/>
            <person name="Cheng D."/>
            <person name="Rogers M.J."/>
            <person name="Lee P.K."/>
            <person name="He J."/>
        </authorList>
    </citation>
    <scope>NUCLEOTIDE SEQUENCE [LARGE SCALE GENOMIC DNA]</scope>
    <source>
        <strain evidence="2 3">MB</strain>
    </source>
</reference>
<gene>
    <name evidence="2" type="ORF">DA01_02745</name>
</gene>
<accession>A0A0V8M3J2</accession>
<sequence length="331" mass="37140">MADPFISVVVSAYSMERYTDLLSLIDSLESQAYTNFEVILVIEKSSQLFSNLNHCLSQHPYSRNFKLFFNDGLPGLASARNLGVEKSQGEIIAFIDDDAAASPEWLGCIARCFREDKKIIGLTGPALPWWEHPGLSWFPAEFNWVISTMPCLPRSRGYIRNAWGTNMAFRRQAFSNGQGFDTELGAKGGGKNGKSELVGEDTEFCLRICRQSGLNILYAPEVKVMHRVYRYRLKLGFIAKRAYWEGYTKAVFKYRLGKEISGAGVLSEELGLLRRIFLRLLPLSLLNLPLKPRRSALTILTTLNILGSTGWGYIRGMASARFISVKEAVNA</sequence>
<name>A0A0V8M3J2_9CHLR</name>
<dbReference type="Pfam" id="PF00535">
    <property type="entry name" value="Glycos_transf_2"/>
    <property type="match status" value="1"/>
</dbReference>
<proteinExistence type="predicted"/>
<evidence type="ECO:0000259" key="1">
    <source>
        <dbReference type="Pfam" id="PF00535"/>
    </source>
</evidence>
<dbReference type="InterPro" id="IPR050834">
    <property type="entry name" value="Glycosyltransf_2"/>
</dbReference>
<dbReference type="PANTHER" id="PTHR43685">
    <property type="entry name" value="GLYCOSYLTRANSFERASE"/>
    <property type="match status" value="1"/>
</dbReference>
<comment type="caution">
    <text evidence="2">The sequence shown here is derived from an EMBL/GenBank/DDBJ whole genome shotgun (WGS) entry which is preliminary data.</text>
</comment>
<dbReference type="Gene3D" id="3.90.550.10">
    <property type="entry name" value="Spore Coat Polysaccharide Biosynthesis Protein SpsA, Chain A"/>
    <property type="match status" value="1"/>
</dbReference>
<dbReference type="GO" id="GO:0016740">
    <property type="term" value="F:transferase activity"/>
    <property type="evidence" value="ECO:0007669"/>
    <property type="project" value="UniProtKB-KW"/>
</dbReference>
<dbReference type="Proteomes" id="UP000053577">
    <property type="component" value="Unassembled WGS sequence"/>
</dbReference>
<protein>
    <submittedName>
        <fullName evidence="2">Glycosyl transferase family 2</fullName>
    </submittedName>
</protein>
<keyword evidence="2" id="KW-0808">Transferase</keyword>
<dbReference type="EMBL" id="JGYD01000011">
    <property type="protein sequence ID" value="KSV18359.1"/>
    <property type="molecule type" value="Genomic_DNA"/>
</dbReference>
<organism evidence="2 3">
    <name type="scientific">Dehalococcoides mccartyi</name>
    <dbReference type="NCBI Taxonomy" id="61435"/>
    <lineage>
        <taxon>Bacteria</taxon>
        <taxon>Bacillati</taxon>
        <taxon>Chloroflexota</taxon>
        <taxon>Dehalococcoidia</taxon>
        <taxon>Dehalococcoidales</taxon>
        <taxon>Dehalococcoidaceae</taxon>
        <taxon>Dehalococcoides</taxon>
    </lineage>
</organism>
<dbReference type="InterPro" id="IPR029044">
    <property type="entry name" value="Nucleotide-diphossugar_trans"/>
</dbReference>
<dbReference type="RefSeq" id="WP_058292302.1">
    <property type="nucleotide sequence ID" value="NZ_JGYD01000011.1"/>
</dbReference>
<dbReference type="PATRIC" id="fig|61435.5.peg.552"/>
<dbReference type="PANTHER" id="PTHR43685:SF2">
    <property type="entry name" value="GLYCOSYLTRANSFERASE 2-LIKE DOMAIN-CONTAINING PROTEIN"/>
    <property type="match status" value="1"/>
</dbReference>
<dbReference type="SUPFAM" id="SSF53448">
    <property type="entry name" value="Nucleotide-diphospho-sugar transferases"/>
    <property type="match status" value="1"/>
</dbReference>